<feature type="domain" description="FAD dependent oxidoreductase" evidence="2">
    <location>
        <begin position="45"/>
        <end position="437"/>
    </location>
</feature>
<dbReference type="Gene3D" id="3.30.9.10">
    <property type="entry name" value="D-Amino Acid Oxidase, subunit A, domain 2"/>
    <property type="match status" value="1"/>
</dbReference>
<comment type="caution">
    <text evidence="3">The sequence shown here is derived from an EMBL/GenBank/DDBJ whole genome shotgun (WGS) entry which is preliminary data.</text>
</comment>
<dbReference type="HOGENOM" id="CLU_022730_0_1_1"/>
<accession>A0A072PRH5</accession>
<protein>
    <recommendedName>
        <fullName evidence="2">FAD dependent oxidoreductase domain-containing protein</fullName>
    </recommendedName>
</protein>
<dbReference type="GO" id="GO:0005737">
    <property type="term" value="C:cytoplasm"/>
    <property type="evidence" value="ECO:0007669"/>
    <property type="project" value="TreeGrafter"/>
</dbReference>
<reference evidence="3 4" key="1">
    <citation type="submission" date="2013-03" db="EMBL/GenBank/DDBJ databases">
        <title>The Genome Sequence of Exophiala aquamarina CBS 119918.</title>
        <authorList>
            <consortium name="The Broad Institute Genomics Platform"/>
            <person name="Cuomo C."/>
            <person name="de Hoog S."/>
            <person name="Gorbushina A."/>
            <person name="Walker B."/>
            <person name="Young S.K."/>
            <person name="Zeng Q."/>
            <person name="Gargeya S."/>
            <person name="Fitzgerald M."/>
            <person name="Haas B."/>
            <person name="Abouelleil A."/>
            <person name="Allen A.W."/>
            <person name="Alvarado L."/>
            <person name="Arachchi H.M."/>
            <person name="Berlin A.M."/>
            <person name="Chapman S.B."/>
            <person name="Gainer-Dewar J."/>
            <person name="Goldberg J."/>
            <person name="Griggs A."/>
            <person name="Gujja S."/>
            <person name="Hansen M."/>
            <person name="Howarth C."/>
            <person name="Imamovic A."/>
            <person name="Ireland A."/>
            <person name="Larimer J."/>
            <person name="McCowan C."/>
            <person name="Murphy C."/>
            <person name="Pearson M."/>
            <person name="Poon T.W."/>
            <person name="Priest M."/>
            <person name="Roberts A."/>
            <person name="Saif S."/>
            <person name="Shea T."/>
            <person name="Sisk P."/>
            <person name="Sykes S."/>
            <person name="Wortman J."/>
            <person name="Nusbaum C."/>
            <person name="Birren B."/>
        </authorList>
    </citation>
    <scope>NUCLEOTIDE SEQUENCE [LARGE SCALE GENOMIC DNA]</scope>
    <source>
        <strain evidence="3 4">CBS 119918</strain>
    </source>
</reference>
<feature type="region of interest" description="Disordered" evidence="1">
    <location>
        <begin position="1"/>
        <end position="21"/>
    </location>
</feature>
<dbReference type="Gene3D" id="3.50.50.60">
    <property type="entry name" value="FAD/NAD(P)-binding domain"/>
    <property type="match status" value="1"/>
</dbReference>
<organism evidence="3 4">
    <name type="scientific">Exophiala aquamarina CBS 119918</name>
    <dbReference type="NCBI Taxonomy" id="1182545"/>
    <lineage>
        <taxon>Eukaryota</taxon>
        <taxon>Fungi</taxon>
        <taxon>Dikarya</taxon>
        <taxon>Ascomycota</taxon>
        <taxon>Pezizomycotina</taxon>
        <taxon>Eurotiomycetes</taxon>
        <taxon>Chaetothyriomycetidae</taxon>
        <taxon>Chaetothyriales</taxon>
        <taxon>Herpotrichiellaceae</taxon>
        <taxon>Exophiala</taxon>
    </lineage>
</organism>
<dbReference type="Proteomes" id="UP000027920">
    <property type="component" value="Unassembled WGS sequence"/>
</dbReference>
<dbReference type="PANTHER" id="PTHR13847">
    <property type="entry name" value="SARCOSINE DEHYDROGENASE-RELATED"/>
    <property type="match status" value="1"/>
</dbReference>
<dbReference type="OrthoDB" id="429143at2759"/>
<dbReference type="VEuPathDB" id="FungiDB:A1O9_00304"/>
<dbReference type="SUPFAM" id="SSF51905">
    <property type="entry name" value="FAD/NAD(P)-binding domain"/>
    <property type="match status" value="1"/>
</dbReference>
<dbReference type="RefSeq" id="XP_013264922.1">
    <property type="nucleotide sequence ID" value="XM_013409468.1"/>
</dbReference>
<evidence type="ECO:0000259" key="2">
    <source>
        <dbReference type="Pfam" id="PF01266"/>
    </source>
</evidence>
<gene>
    <name evidence="3" type="ORF">A1O9_00304</name>
</gene>
<evidence type="ECO:0000256" key="1">
    <source>
        <dbReference type="SAM" id="MobiDB-lite"/>
    </source>
</evidence>
<proteinExistence type="predicted"/>
<dbReference type="GeneID" id="25275256"/>
<dbReference type="EMBL" id="AMGV01000001">
    <property type="protein sequence ID" value="KEF62332.1"/>
    <property type="molecule type" value="Genomic_DNA"/>
</dbReference>
<keyword evidence="4" id="KW-1185">Reference proteome</keyword>
<dbReference type="PANTHER" id="PTHR13847:SF279">
    <property type="entry name" value="FAD DEPENDENT OXIDOREDUCTASE DOMAIN-CONTAINING PROTEIN-RELATED"/>
    <property type="match status" value="1"/>
</dbReference>
<sequence length="457" mass="50255">MSPVHHLPASKTFPHPTSTTSYWRTELSPLDRHRSTPELPCRVNIAIIGSGMSGVSIAYHLLKNGSSKRPEECPSILLLEARQLCSGATGRNGGHTKLASIHMQKAASLPNGRGGVRAAEELVAFQVRQIQALKSVIEEEAIDCDFLMTRSFDVFLERELARERTEMVRQMTGQGVDTARREVQILEGSAEVLQGVIPGAYAALNVPAAQLWPYKFVSGLLSSIIDKINFQTETQVDSVSSTPDAEGYYILSTKSRGSIRAKKVVFATNAYTAALLPELYEDKIVPVRGTASHVVRRDQSIGRFQEIQQRVNTYNLAYGGTRQDYLVHRPDGGVIFGGGYCVFGSHEELIRGTVDDSEVAMEKEMTAYFERLMTESYRDWAVSGAKVDRIWTGIMGTTPDGYPHIGVVPGRRNQFICAGFNGAGMLHIFLSAKGLTQIINDGVDFKDTGIPSILRRA</sequence>
<dbReference type="InterPro" id="IPR006076">
    <property type="entry name" value="FAD-dep_OxRdtase"/>
</dbReference>
<dbReference type="InterPro" id="IPR036188">
    <property type="entry name" value="FAD/NAD-bd_sf"/>
</dbReference>
<dbReference type="Pfam" id="PF01266">
    <property type="entry name" value="DAO"/>
    <property type="match status" value="1"/>
</dbReference>
<dbReference type="AlphaFoldDB" id="A0A072PRH5"/>
<name>A0A072PRH5_9EURO</name>
<dbReference type="STRING" id="1182545.A0A072PRH5"/>
<evidence type="ECO:0000313" key="3">
    <source>
        <dbReference type="EMBL" id="KEF62332.1"/>
    </source>
</evidence>
<evidence type="ECO:0000313" key="4">
    <source>
        <dbReference type="Proteomes" id="UP000027920"/>
    </source>
</evidence>